<dbReference type="SUPFAM" id="SSF51206">
    <property type="entry name" value="cAMP-binding domain-like"/>
    <property type="match status" value="1"/>
</dbReference>
<feature type="domain" description="Cyclic nucleotide-binding" evidence="1">
    <location>
        <begin position="10"/>
        <end position="113"/>
    </location>
</feature>
<protein>
    <recommendedName>
        <fullName evidence="1">Cyclic nucleotide-binding domain-containing protein</fullName>
    </recommendedName>
</protein>
<accession>A0A1B8U5L2</accession>
<dbReference type="CDD" id="cd00038">
    <property type="entry name" value="CAP_ED"/>
    <property type="match status" value="1"/>
</dbReference>
<dbReference type="InterPro" id="IPR014710">
    <property type="entry name" value="RmlC-like_jellyroll"/>
</dbReference>
<dbReference type="InterPro" id="IPR018490">
    <property type="entry name" value="cNMP-bd_dom_sf"/>
</dbReference>
<dbReference type="Gene3D" id="2.60.120.10">
    <property type="entry name" value="Jelly Rolls"/>
    <property type="match status" value="1"/>
</dbReference>
<dbReference type="EMBL" id="LSFL01000007">
    <property type="protein sequence ID" value="OBY67151.1"/>
    <property type="molecule type" value="Genomic_DNA"/>
</dbReference>
<proteinExistence type="predicted"/>
<gene>
    <name evidence="2" type="ORF">LPB301_03820</name>
</gene>
<dbReference type="InterPro" id="IPR000595">
    <property type="entry name" value="cNMP-bd_dom"/>
</dbReference>
<reference evidence="3" key="1">
    <citation type="submission" date="2016-02" db="EMBL/GenBank/DDBJ databases">
        <title>Paenibacillus sp. LPB0068, isolated from Crassostrea gigas.</title>
        <authorList>
            <person name="Shin S.-K."/>
            <person name="Yi H."/>
        </authorList>
    </citation>
    <scope>NUCLEOTIDE SEQUENCE [LARGE SCALE GENOMIC DNA]</scope>
    <source>
        <strain evidence="3">KCTC 23969</strain>
    </source>
</reference>
<keyword evidence="3" id="KW-1185">Reference proteome</keyword>
<name>A0A1B8U5L2_9FLAO</name>
<dbReference type="AlphaFoldDB" id="A0A1B8U5L2"/>
<evidence type="ECO:0000313" key="2">
    <source>
        <dbReference type="EMBL" id="OBY67151.1"/>
    </source>
</evidence>
<dbReference type="OrthoDB" id="663011at2"/>
<evidence type="ECO:0000259" key="1">
    <source>
        <dbReference type="PROSITE" id="PS50042"/>
    </source>
</evidence>
<dbReference type="RefSeq" id="WP_068357760.1">
    <property type="nucleotide sequence ID" value="NZ_CP019337.1"/>
</dbReference>
<dbReference type="Pfam" id="PF00027">
    <property type="entry name" value="cNMP_binding"/>
    <property type="match status" value="1"/>
</dbReference>
<dbReference type="Proteomes" id="UP000092612">
    <property type="component" value="Unassembled WGS sequence"/>
</dbReference>
<sequence length="191" mass="22338">MLSLKEFTNQFKDIPEKSFDSFLQLASKVEFKKNEFLIKFNEVAINFYIIKTGIVRSYIVDEKGKEYTRSFFTLGKPTGSLNSLLSKEPSKLAYECLTDCTLYKINYNNFMTLTKTDIGLANLYSRLLEYVFFLMESEIYNLAILDASERYLKLKREIPDIENIIAQYHIAAYLNISAVQLSRIRKKMYSK</sequence>
<dbReference type="PROSITE" id="PS50042">
    <property type="entry name" value="CNMP_BINDING_3"/>
    <property type="match status" value="1"/>
</dbReference>
<organism evidence="2 3">
    <name type="scientific">Polaribacter reichenbachii</name>
    <dbReference type="NCBI Taxonomy" id="996801"/>
    <lineage>
        <taxon>Bacteria</taxon>
        <taxon>Pseudomonadati</taxon>
        <taxon>Bacteroidota</taxon>
        <taxon>Flavobacteriia</taxon>
        <taxon>Flavobacteriales</taxon>
        <taxon>Flavobacteriaceae</taxon>
    </lineage>
</organism>
<dbReference type="STRING" id="996801.BW723_10010"/>
<dbReference type="KEGG" id="prn:BW723_10010"/>
<comment type="caution">
    <text evidence="2">The sequence shown here is derived from an EMBL/GenBank/DDBJ whole genome shotgun (WGS) entry which is preliminary data.</text>
</comment>
<evidence type="ECO:0000313" key="3">
    <source>
        <dbReference type="Proteomes" id="UP000092612"/>
    </source>
</evidence>